<dbReference type="EMBL" id="BLLK01000069">
    <property type="protein sequence ID" value="GFH59906.1"/>
    <property type="molecule type" value="Genomic_DNA"/>
</dbReference>
<dbReference type="FunFam" id="3.40.605.10:FF:000005">
    <property type="entry name" value="Succinate-semialdehyde dehydrogenase I"/>
    <property type="match status" value="1"/>
</dbReference>
<evidence type="ECO:0000256" key="5">
    <source>
        <dbReference type="ARBA" id="ARBA00023002"/>
    </source>
</evidence>
<dbReference type="PANTHER" id="PTHR43353">
    <property type="entry name" value="SUCCINATE-SEMIALDEHYDE DEHYDROGENASE, MITOCHONDRIAL"/>
    <property type="match status" value="1"/>
</dbReference>
<dbReference type="PROSITE" id="PS00070">
    <property type="entry name" value="ALDEHYDE_DEHYDR_CYS"/>
    <property type="match status" value="1"/>
</dbReference>
<dbReference type="InterPro" id="IPR016163">
    <property type="entry name" value="Ald_DH_C"/>
</dbReference>
<dbReference type="EC" id="1.2.1.24" evidence="3"/>
<dbReference type="Gene3D" id="3.40.605.10">
    <property type="entry name" value="Aldehyde Dehydrogenase, Chain A, domain 1"/>
    <property type="match status" value="1"/>
</dbReference>
<keyword evidence="5 8" id="KW-0560">Oxidoreductase</keyword>
<dbReference type="InterPro" id="IPR015590">
    <property type="entry name" value="Aldehyde_DH_dom"/>
</dbReference>
<dbReference type="InterPro" id="IPR016160">
    <property type="entry name" value="Ald_DH_CS_CYS"/>
</dbReference>
<dbReference type="Pfam" id="PF00171">
    <property type="entry name" value="Aldedh"/>
    <property type="match status" value="1"/>
</dbReference>
<comment type="similarity">
    <text evidence="2 8">Belongs to the aldehyde dehydrogenase family.</text>
</comment>
<comment type="caution">
    <text evidence="10">The sequence shown here is derived from an EMBL/GenBank/DDBJ whole genome shotgun (WGS) entry which is preliminary data.</text>
</comment>
<dbReference type="PROSITE" id="PS00687">
    <property type="entry name" value="ALDEHYDE_DEHYDR_GLU"/>
    <property type="match status" value="1"/>
</dbReference>
<evidence type="ECO:0000256" key="1">
    <source>
        <dbReference type="ARBA" id="ARBA00005176"/>
    </source>
</evidence>
<feature type="domain" description="Aldehyde dehydrogenase" evidence="9">
    <location>
        <begin position="64"/>
        <end position="520"/>
    </location>
</feature>
<evidence type="ECO:0000256" key="2">
    <source>
        <dbReference type="ARBA" id="ARBA00009986"/>
    </source>
</evidence>
<dbReference type="FunFam" id="3.40.309.10:FF:000004">
    <property type="entry name" value="Succinate-semialdehyde dehydrogenase I"/>
    <property type="match status" value="1"/>
</dbReference>
<dbReference type="GO" id="GO:0009450">
    <property type="term" value="P:gamma-aminobutyric acid catabolic process"/>
    <property type="evidence" value="ECO:0007669"/>
    <property type="project" value="TreeGrafter"/>
</dbReference>
<reference evidence="10 11" key="1">
    <citation type="journal article" date="2021" name="Sci. Rep.">
        <title>The genome of the diatom Chaetoceros tenuissimus carries an ancient integrated fragment of an extant virus.</title>
        <authorList>
            <person name="Hongo Y."/>
            <person name="Kimura K."/>
            <person name="Takaki Y."/>
            <person name="Yoshida Y."/>
            <person name="Baba S."/>
            <person name="Kobayashi G."/>
            <person name="Nagasaki K."/>
            <person name="Hano T."/>
            <person name="Tomaru Y."/>
        </authorList>
    </citation>
    <scope>NUCLEOTIDE SEQUENCE [LARGE SCALE GENOMIC DNA]</scope>
    <source>
        <strain evidence="10 11">NIES-3715</strain>
    </source>
</reference>
<evidence type="ECO:0000313" key="11">
    <source>
        <dbReference type="Proteomes" id="UP001054902"/>
    </source>
</evidence>
<feature type="active site" evidence="7">
    <location>
        <position position="296"/>
    </location>
</feature>
<name>A0AAD3D8M1_9STRA</name>
<sequence length="524" mass="56667">MKSILFRKPAALMLTGFRMVSSLTTSINLKDPTLLRAPSVTFHRESLQVFDPAASEKEINDGSAVIALVEAMDRKDAKKSIQKASDAFAKFRFQTTALDRSAMLTKWSNLISDNADDLAKIMTLESGKPLRESIGEVKYGTSFIDFYAGEAIRSTSTGGGTILPSPFASVDGSPRGKVMAIQQPVGVVAMITPWNFPLAMITRKVAPALAAGCTVVLKPSELTPLTAIAIKHLAMQAGIPDDVFQLVIADTETTPDVGEEFCKNKIVKKISFTGSTAVGKLLMKMSSDDVKRLSLELGGNAPFIIFDDADMDQAVNAAISSKFRNSGQTCVCADRFLIHEDIEQEFIHRLCEKVKEFKIGHGLKEETTMGPLIQAKAAVEVKRKVDEAIEEGAECVIGGDMALDLGPNFFQPTILRNVDQSSSIWKTETFGPVVAISTFRNEEDAVNRANDSPLGLASYFCTKDLARILRVSEQLENGLVGVNEGVISTASAPFGGVKESGLGREGSTIGIAEYTETKYIYLNP</sequence>
<evidence type="ECO:0000256" key="3">
    <source>
        <dbReference type="ARBA" id="ARBA00013051"/>
    </source>
</evidence>
<dbReference type="CDD" id="cd07103">
    <property type="entry name" value="ALDH_F5_SSADH_GabD"/>
    <property type="match status" value="1"/>
</dbReference>
<proteinExistence type="inferred from homology"/>
<dbReference type="Gene3D" id="3.40.309.10">
    <property type="entry name" value="Aldehyde Dehydrogenase, Chain A, domain 2"/>
    <property type="match status" value="1"/>
</dbReference>
<evidence type="ECO:0000313" key="10">
    <source>
        <dbReference type="EMBL" id="GFH59906.1"/>
    </source>
</evidence>
<evidence type="ECO:0000256" key="8">
    <source>
        <dbReference type="RuleBase" id="RU003345"/>
    </source>
</evidence>
<evidence type="ECO:0000256" key="4">
    <source>
        <dbReference type="ARBA" id="ARBA00019842"/>
    </source>
</evidence>
<dbReference type="InterPro" id="IPR029510">
    <property type="entry name" value="Ald_DH_CS_GLU"/>
</dbReference>
<organism evidence="10 11">
    <name type="scientific">Chaetoceros tenuissimus</name>
    <dbReference type="NCBI Taxonomy" id="426638"/>
    <lineage>
        <taxon>Eukaryota</taxon>
        <taxon>Sar</taxon>
        <taxon>Stramenopiles</taxon>
        <taxon>Ochrophyta</taxon>
        <taxon>Bacillariophyta</taxon>
        <taxon>Coscinodiscophyceae</taxon>
        <taxon>Chaetocerotophycidae</taxon>
        <taxon>Chaetocerotales</taxon>
        <taxon>Chaetocerotaceae</taxon>
        <taxon>Chaetoceros</taxon>
    </lineage>
</organism>
<keyword evidence="11" id="KW-1185">Reference proteome</keyword>
<evidence type="ECO:0000259" key="9">
    <source>
        <dbReference type="Pfam" id="PF00171"/>
    </source>
</evidence>
<dbReference type="InterPro" id="IPR016161">
    <property type="entry name" value="Ald_DH/histidinol_DH"/>
</dbReference>
<comment type="pathway">
    <text evidence="1">Amino-acid degradation; 4-aminobutanoate degradation.</text>
</comment>
<dbReference type="SUPFAM" id="SSF53720">
    <property type="entry name" value="ALDH-like"/>
    <property type="match status" value="1"/>
</dbReference>
<accession>A0AAD3D8M1</accession>
<dbReference type="AlphaFoldDB" id="A0AAD3D8M1"/>
<dbReference type="InterPro" id="IPR016162">
    <property type="entry name" value="Ald_DH_N"/>
</dbReference>
<protein>
    <recommendedName>
        <fullName evidence="4">Succinate-semialdehyde dehydrogenase, mitochondrial</fullName>
        <ecNumber evidence="3">1.2.1.24</ecNumber>
    </recommendedName>
    <alternativeName>
        <fullName evidence="6">NAD(+)-dependent succinic semialdehyde dehydrogenase</fullName>
    </alternativeName>
</protein>
<evidence type="ECO:0000256" key="6">
    <source>
        <dbReference type="ARBA" id="ARBA00030806"/>
    </source>
</evidence>
<dbReference type="PANTHER" id="PTHR43353:SF5">
    <property type="entry name" value="SUCCINATE-SEMIALDEHYDE DEHYDROGENASE, MITOCHONDRIAL"/>
    <property type="match status" value="1"/>
</dbReference>
<dbReference type="Proteomes" id="UP001054902">
    <property type="component" value="Unassembled WGS sequence"/>
</dbReference>
<gene>
    <name evidence="10" type="ORF">CTEN210_16382</name>
</gene>
<evidence type="ECO:0000256" key="7">
    <source>
        <dbReference type="PROSITE-ProRule" id="PRU10007"/>
    </source>
</evidence>
<dbReference type="GO" id="GO:0004777">
    <property type="term" value="F:succinate-semialdehyde dehydrogenase (NAD+) activity"/>
    <property type="evidence" value="ECO:0007669"/>
    <property type="project" value="UniProtKB-EC"/>
</dbReference>
<dbReference type="InterPro" id="IPR050740">
    <property type="entry name" value="Aldehyde_DH_Superfamily"/>
</dbReference>